<dbReference type="Pfam" id="PF06863">
    <property type="entry name" value="DUF1254"/>
    <property type="match status" value="1"/>
</dbReference>
<dbReference type="InterPro" id="IPR037050">
    <property type="entry name" value="DUF1254_sf"/>
</dbReference>
<proteinExistence type="predicted"/>
<feature type="chain" id="PRO_5019420397" evidence="1">
    <location>
        <begin position="20"/>
        <end position="217"/>
    </location>
</feature>
<dbReference type="InterPro" id="IPR010679">
    <property type="entry name" value="DUF1254"/>
</dbReference>
<protein>
    <submittedName>
        <fullName evidence="3">DUF1254 domain-containing protein</fullName>
    </submittedName>
</protein>
<reference evidence="3 4" key="1">
    <citation type="submission" date="2018-09" db="EMBL/GenBank/DDBJ databases">
        <authorList>
            <person name="Wang F."/>
        </authorList>
    </citation>
    <scope>NUCLEOTIDE SEQUENCE [LARGE SCALE GENOMIC DNA]</scope>
    <source>
        <strain evidence="3 4">PLHSC7-2</strain>
    </source>
</reference>
<evidence type="ECO:0000313" key="3">
    <source>
        <dbReference type="EMBL" id="RJG48980.1"/>
    </source>
</evidence>
<reference evidence="3 4" key="2">
    <citation type="submission" date="2019-01" db="EMBL/GenBank/DDBJ databases">
        <title>Motilimonas pumilus sp. nov., isolated from the gut of sea cucumber (Apostichopus japonicus).</title>
        <authorList>
            <person name="Wang F.-Q."/>
            <person name="Ren L.-H."/>
            <person name="Lin Y.-W."/>
            <person name="Sun G.-H."/>
            <person name="Du Z.-J."/>
            <person name="Zhao J.-X."/>
            <person name="Liu X.-J."/>
            <person name="Liu L.-J."/>
        </authorList>
    </citation>
    <scope>NUCLEOTIDE SEQUENCE [LARGE SCALE GENOMIC DNA]</scope>
    <source>
        <strain evidence="3 4">PLHSC7-2</strain>
    </source>
</reference>
<dbReference type="Proteomes" id="UP000283255">
    <property type="component" value="Unassembled WGS sequence"/>
</dbReference>
<evidence type="ECO:0000259" key="2">
    <source>
        <dbReference type="Pfam" id="PF06863"/>
    </source>
</evidence>
<gene>
    <name evidence="3" type="ORF">D1Z90_06310</name>
</gene>
<sequence length="217" mass="23972">MKRLLLASLLALSTLPAYTQTFDDTDDILARASQIENIEYQMMVQRAAQTAIHFMPAVTQIDFLKATRRDLGGDFHDVVYVNEPFGSEKGFLTANDTTAYAWATTTSKNGPIVIEVPAATDKVNYFGSVVNQWEVPITDVGYKGADKGKGGKYVFLPPNYDNKLGSKQELENQGYLVFETDTYLYGFSFRPSLTNGATDKDAGDVTIHPRAIDVCLC</sequence>
<dbReference type="SUPFAM" id="SSF160935">
    <property type="entry name" value="VPA0735-like"/>
    <property type="match status" value="1"/>
</dbReference>
<organism evidence="3 4">
    <name type="scientific">Motilimonas pumila</name>
    <dbReference type="NCBI Taxonomy" id="2303987"/>
    <lineage>
        <taxon>Bacteria</taxon>
        <taxon>Pseudomonadati</taxon>
        <taxon>Pseudomonadota</taxon>
        <taxon>Gammaproteobacteria</taxon>
        <taxon>Alteromonadales</taxon>
        <taxon>Alteromonadales genera incertae sedis</taxon>
        <taxon>Motilimonas</taxon>
    </lineage>
</organism>
<accession>A0A418YGM0</accession>
<dbReference type="OrthoDB" id="272779at2"/>
<comment type="caution">
    <text evidence="3">The sequence shown here is derived from an EMBL/GenBank/DDBJ whole genome shotgun (WGS) entry which is preliminary data.</text>
</comment>
<keyword evidence="4" id="KW-1185">Reference proteome</keyword>
<evidence type="ECO:0000256" key="1">
    <source>
        <dbReference type="SAM" id="SignalP"/>
    </source>
</evidence>
<dbReference type="Gene3D" id="2.60.40.1610">
    <property type="entry name" value="Domain of unknown function DUF1254"/>
    <property type="match status" value="1"/>
</dbReference>
<feature type="domain" description="DUF1254" evidence="2">
    <location>
        <begin position="84"/>
        <end position="200"/>
    </location>
</feature>
<feature type="signal peptide" evidence="1">
    <location>
        <begin position="1"/>
        <end position="19"/>
    </location>
</feature>
<dbReference type="EMBL" id="QZCH01000005">
    <property type="protein sequence ID" value="RJG48980.1"/>
    <property type="molecule type" value="Genomic_DNA"/>
</dbReference>
<evidence type="ECO:0000313" key="4">
    <source>
        <dbReference type="Proteomes" id="UP000283255"/>
    </source>
</evidence>
<dbReference type="RefSeq" id="WP_119909911.1">
    <property type="nucleotide sequence ID" value="NZ_QZCH01000005.1"/>
</dbReference>
<keyword evidence="1" id="KW-0732">Signal</keyword>
<dbReference type="AlphaFoldDB" id="A0A418YGM0"/>
<name>A0A418YGM0_9GAMM</name>